<protein>
    <recommendedName>
        <fullName evidence="3">HNH nuclease domain-containing protein</fullName>
    </recommendedName>
</protein>
<dbReference type="EMBL" id="JACAZF010000009">
    <property type="protein sequence ID" value="KAF7295532.1"/>
    <property type="molecule type" value="Genomic_DNA"/>
</dbReference>
<dbReference type="OrthoDB" id="3163863at2759"/>
<accession>A0A8H6VVL6</accession>
<organism evidence="1 2">
    <name type="scientific">Mycena indigotica</name>
    <dbReference type="NCBI Taxonomy" id="2126181"/>
    <lineage>
        <taxon>Eukaryota</taxon>
        <taxon>Fungi</taxon>
        <taxon>Dikarya</taxon>
        <taxon>Basidiomycota</taxon>
        <taxon>Agaricomycotina</taxon>
        <taxon>Agaricomycetes</taxon>
        <taxon>Agaricomycetidae</taxon>
        <taxon>Agaricales</taxon>
        <taxon>Marasmiineae</taxon>
        <taxon>Mycenaceae</taxon>
        <taxon>Mycena</taxon>
    </lineage>
</organism>
<dbReference type="Proteomes" id="UP000636479">
    <property type="component" value="Unassembled WGS sequence"/>
</dbReference>
<gene>
    <name evidence="1" type="ORF">MIND_01093200</name>
</gene>
<sequence>MSHEKETSSSSSSSASSAFSILSGSYLEILTNPQVPTEKLRKNAYKAIRKWLEPSTTVVIGSSTYQIDRLLSSMITFAPTNLGSRYAALIIMQALEQENIADGLSQAAQAWLHHLLLPMQSMRQTDPSPPTANQVDNLQDTASRILPATRAEQSDLHDKVLLREGYQCPIAKIWESGQIRSMAKAFILEPDTCPPPPPYSVLIELQACHIIPLVMNSFTESKRKSTTTSSTSLYDASISWEMLRAY</sequence>
<keyword evidence="2" id="KW-1185">Reference proteome</keyword>
<dbReference type="RefSeq" id="XP_037216895.1">
    <property type="nucleotide sequence ID" value="XM_037367501.1"/>
</dbReference>
<proteinExistence type="predicted"/>
<name>A0A8H6VVL6_9AGAR</name>
<evidence type="ECO:0000313" key="1">
    <source>
        <dbReference type="EMBL" id="KAF7295532.1"/>
    </source>
</evidence>
<dbReference type="GeneID" id="59350017"/>
<evidence type="ECO:0008006" key="3">
    <source>
        <dbReference type="Google" id="ProtNLM"/>
    </source>
</evidence>
<evidence type="ECO:0000313" key="2">
    <source>
        <dbReference type="Proteomes" id="UP000636479"/>
    </source>
</evidence>
<dbReference type="AlphaFoldDB" id="A0A8H6VVL6"/>
<comment type="caution">
    <text evidence="1">The sequence shown here is derived from an EMBL/GenBank/DDBJ whole genome shotgun (WGS) entry which is preliminary data.</text>
</comment>
<reference evidence="1" key="1">
    <citation type="submission" date="2020-05" db="EMBL/GenBank/DDBJ databases">
        <title>Mycena genomes resolve the evolution of fungal bioluminescence.</title>
        <authorList>
            <person name="Tsai I.J."/>
        </authorList>
    </citation>
    <scope>NUCLEOTIDE SEQUENCE</scope>
    <source>
        <strain evidence="1">171206Taipei</strain>
    </source>
</reference>